<dbReference type="EMBL" id="CAWUPB010001184">
    <property type="protein sequence ID" value="CAK7350251.1"/>
    <property type="molecule type" value="Genomic_DNA"/>
</dbReference>
<dbReference type="Proteomes" id="UP001314170">
    <property type="component" value="Unassembled WGS sequence"/>
</dbReference>
<proteinExistence type="predicted"/>
<protein>
    <submittedName>
        <fullName evidence="3">Uncharacterized protein</fullName>
    </submittedName>
</protein>
<feature type="compositionally biased region" description="Polar residues" evidence="1">
    <location>
        <begin position="21"/>
        <end position="45"/>
    </location>
</feature>
<sequence>LLDQNDPGTSLGAQTWQAIGSSSRSLMDQNDPGTSLGAQTWQAIGSSSRSLKRDLRD</sequence>
<organism evidence="3 4">
    <name type="scientific">Dovyalis caffra</name>
    <dbReference type="NCBI Taxonomy" id="77055"/>
    <lineage>
        <taxon>Eukaryota</taxon>
        <taxon>Viridiplantae</taxon>
        <taxon>Streptophyta</taxon>
        <taxon>Embryophyta</taxon>
        <taxon>Tracheophyta</taxon>
        <taxon>Spermatophyta</taxon>
        <taxon>Magnoliopsida</taxon>
        <taxon>eudicotyledons</taxon>
        <taxon>Gunneridae</taxon>
        <taxon>Pentapetalae</taxon>
        <taxon>rosids</taxon>
        <taxon>fabids</taxon>
        <taxon>Malpighiales</taxon>
        <taxon>Salicaceae</taxon>
        <taxon>Flacourtieae</taxon>
        <taxon>Dovyalis</taxon>
    </lineage>
</organism>
<evidence type="ECO:0000313" key="3">
    <source>
        <dbReference type="EMBL" id="CAK7350251.1"/>
    </source>
</evidence>
<dbReference type="EMBL" id="CAWUPB010000218">
    <property type="protein sequence ID" value="CAK7323974.1"/>
    <property type="molecule type" value="Genomic_DNA"/>
</dbReference>
<evidence type="ECO:0000313" key="2">
    <source>
        <dbReference type="EMBL" id="CAK7323974.1"/>
    </source>
</evidence>
<evidence type="ECO:0000313" key="4">
    <source>
        <dbReference type="Proteomes" id="UP001314170"/>
    </source>
</evidence>
<gene>
    <name evidence="2" type="ORF">DCAF_LOCUS1606</name>
    <name evidence="3" type="ORF">DCAF_LOCUS22979</name>
</gene>
<accession>A0AAV1SIM3</accession>
<dbReference type="AlphaFoldDB" id="A0AAV1SIM3"/>
<comment type="caution">
    <text evidence="3">The sequence shown here is derived from an EMBL/GenBank/DDBJ whole genome shotgun (WGS) entry which is preliminary data.</text>
</comment>
<keyword evidence="4" id="KW-1185">Reference proteome</keyword>
<evidence type="ECO:0000256" key="1">
    <source>
        <dbReference type="SAM" id="MobiDB-lite"/>
    </source>
</evidence>
<reference evidence="3 4" key="1">
    <citation type="submission" date="2024-01" db="EMBL/GenBank/DDBJ databases">
        <authorList>
            <person name="Waweru B."/>
        </authorList>
    </citation>
    <scope>NUCLEOTIDE SEQUENCE [LARGE SCALE GENOMIC DNA]</scope>
</reference>
<feature type="non-terminal residue" evidence="3">
    <location>
        <position position="1"/>
    </location>
</feature>
<feature type="region of interest" description="Disordered" evidence="1">
    <location>
        <begin position="21"/>
        <end position="57"/>
    </location>
</feature>
<name>A0AAV1SIM3_9ROSI</name>